<gene>
    <name evidence="2" type="ORF">ANCCAN_25848</name>
</gene>
<dbReference type="Proteomes" id="UP000252519">
    <property type="component" value="Unassembled WGS sequence"/>
</dbReference>
<organism evidence="2 3">
    <name type="scientific">Ancylostoma caninum</name>
    <name type="common">Dog hookworm</name>
    <dbReference type="NCBI Taxonomy" id="29170"/>
    <lineage>
        <taxon>Eukaryota</taxon>
        <taxon>Metazoa</taxon>
        <taxon>Ecdysozoa</taxon>
        <taxon>Nematoda</taxon>
        <taxon>Chromadorea</taxon>
        <taxon>Rhabditida</taxon>
        <taxon>Rhabditina</taxon>
        <taxon>Rhabditomorpha</taxon>
        <taxon>Strongyloidea</taxon>
        <taxon>Ancylostomatidae</taxon>
        <taxon>Ancylostomatinae</taxon>
        <taxon>Ancylostoma</taxon>
    </lineage>
</organism>
<accession>A0A368FBM1</accession>
<comment type="caution">
    <text evidence="2">The sequence shown here is derived from an EMBL/GenBank/DDBJ whole genome shotgun (WGS) entry which is preliminary data.</text>
</comment>
<keyword evidence="3" id="KW-1185">Reference proteome</keyword>
<protein>
    <submittedName>
        <fullName evidence="2">Uncharacterized protein</fullName>
    </submittedName>
</protein>
<dbReference type="EMBL" id="JOJR01002641">
    <property type="protein sequence ID" value="RCN28409.1"/>
    <property type="molecule type" value="Genomic_DNA"/>
</dbReference>
<proteinExistence type="predicted"/>
<dbReference type="AlphaFoldDB" id="A0A368FBM1"/>
<name>A0A368FBM1_ANCCA</name>
<feature type="compositionally biased region" description="Basic residues" evidence="1">
    <location>
        <begin position="82"/>
        <end position="107"/>
    </location>
</feature>
<sequence length="151" mass="17816">MAARLSTTTPQYRNMIQITIFDATTQHLRDTGLDLEQCLEMLGFRSVIIDIVIPPNNSSDSTRDHFDCDEVEDTEAVQMEKVKRKGRRRTVPHNRKNGVRRMTKLRKNKSEKPLKSRTRKSNSSRELCQDHILGNCWYIYWLKLMKKHVRI</sequence>
<evidence type="ECO:0000313" key="3">
    <source>
        <dbReference type="Proteomes" id="UP000252519"/>
    </source>
</evidence>
<evidence type="ECO:0000313" key="2">
    <source>
        <dbReference type="EMBL" id="RCN28409.1"/>
    </source>
</evidence>
<evidence type="ECO:0000256" key="1">
    <source>
        <dbReference type="SAM" id="MobiDB-lite"/>
    </source>
</evidence>
<dbReference type="OrthoDB" id="1935484at2759"/>
<reference evidence="2 3" key="1">
    <citation type="submission" date="2014-10" db="EMBL/GenBank/DDBJ databases">
        <title>Draft genome of the hookworm Ancylostoma caninum.</title>
        <authorList>
            <person name="Mitreva M."/>
        </authorList>
    </citation>
    <scope>NUCLEOTIDE SEQUENCE [LARGE SCALE GENOMIC DNA]</scope>
    <source>
        <strain evidence="2 3">Baltimore</strain>
    </source>
</reference>
<feature type="region of interest" description="Disordered" evidence="1">
    <location>
        <begin position="77"/>
        <end position="122"/>
    </location>
</feature>